<dbReference type="SUPFAM" id="SSF160443">
    <property type="entry name" value="SMR domain-like"/>
    <property type="match status" value="1"/>
</dbReference>
<feature type="compositionally biased region" description="Low complexity" evidence="1">
    <location>
        <begin position="616"/>
        <end position="631"/>
    </location>
</feature>
<accession>A0A814ASD5</accession>
<dbReference type="PANTHER" id="PTHR46535:SF1">
    <property type="entry name" value="NEDD4-BINDING PROTEIN 2"/>
    <property type="match status" value="1"/>
</dbReference>
<dbReference type="InterPro" id="IPR036063">
    <property type="entry name" value="Smr_dom_sf"/>
</dbReference>
<feature type="compositionally biased region" description="Basic and acidic residues" evidence="1">
    <location>
        <begin position="69"/>
        <end position="79"/>
    </location>
</feature>
<dbReference type="InterPro" id="IPR013899">
    <property type="entry name" value="DUF1771"/>
</dbReference>
<feature type="compositionally biased region" description="Polar residues" evidence="1">
    <location>
        <begin position="176"/>
        <end position="204"/>
    </location>
</feature>
<dbReference type="Gene3D" id="3.40.50.300">
    <property type="entry name" value="P-loop containing nucleotide triphosphate hydrolases"/>
    <property type="match status" value="1"/>
</dbReference>
<dbReference type="SUPFAM" id="SSF52540">
    <property type="entry name" value="P-loop containing nucleoside triphosphate hydrolases"/>
    <property type="match status" value="1"/>
</dbReference>
<feature type="compositionally biased region" description="Polar residues" evidence="1">
    <location>
        <begin position="1"/>
        <end position="33"/>
    </location>
</feature>
<feature type="region of interest" description="Disordered" evidence="1">
    <location>
        <begin position="616"/>
        <end position="635"/>
    </location>
</feature>
<proteinExistence type="predicted"/>
<feature type="region of interest" description="Disordered" evidence="1">
    <location>
        <begin position="162"/>
        <end position="236"/>
    </location>
</feature>
<feature type="region of interest" description="Disordered" evidence="1">
    <location>
        <begin position="988"/>
        <end position="1018"/>
    </location>
</feature>
<feature type="compositionally biased region" description="Low complexity" evidence="1">
    <location>
        <begin position="923"/>
        <end position="936"/>
    </location>
</feature>
<evidence type="ECO:0000256" key="1">
    <source>
        <dbReference type="SAM" id="MobiDB-lite"/>
    </source>
</evidence>
<feature type="compositionally biased region" description="Polar residues" evidence="1">
    <location>
        <begin position="55"/>
        <end position="66"/>
    </location>
</feature>
<dbReference type="InterPro" id="IPR052772">
    <property type="entry name" value="Endo/PolyKinase_Domain-Protein"/>
</dbReference>
<keyword evidence="5" id="KW-1185">Reference proteome</keyword>
<feature type="region of interest" description="Disordered" evidence="1">
    <location>
        <begin position="1"/>
        <end position="114"/>
    </location>
</feature>
<feature type="compositionally biased region" description="Polar residues" evidence="1">
    <location>
        <begin position="410"/>
        <end position="422"/>
    </location>
</feature>
<dbReference type="Gene3D" id="3.30.1370.110">
    <property type="match status" value="1"/>
</dbReference>
<protein>
    <recommendedName>
        <fullName evidence="2">Smr domain-containing protein</fullName>
    </recommendedName>
</protein>
<name>A0A814ASD5_ADIRI</name>
<evidence type="ECO:0000313" key="6">
    <source>
        <dbReference type="Proteomes" id="UP000663852"/>
    </source>
</evidence>
<dbReference type="InterPro" id="IPR002625">
    <property type="entry name" value="Smr_dom"/>
</dbReference>
<feature type="compositionally biased region" description="Low complexity" evidence="1">
    <location>
        <begin position="1003"/>
        <end position="1018"/>
    </location>
</feature>
<dbReference type="EMBL" id="CAJNOR010003183">
    <property type="protein sequence ID" value="CAF1386956.1"/>
    <property type="molecule type" value="Genomic_DNA"/>
</dbReference>
<feature type="region of interest" description="Disordered" evidence="1">
    <location>
        <begin position="378"/>
        <end position="469"/>
    </location>
</feature>
<gene>
    <name evidence="3" type="ORF">EDS130_LOCUS10631</name>
    <name evidence="4" type="ORF">XAT740_LOCUS33391</name>
</gene>
<dbReference type="PROSITE" id="PS50828">
    <property type="entry name" value="SMR"/>
    <property type="match status" value="1"/>
</dbReference>
<feature type="compositionally biased region" description="Low complexity" evidence="1">
    <location>
        <begin position="163"/>
        <end position="175"/>
    </location>
</feature>
<feature type="compositionally biased region" description="Low complexity" evidence="1">
    <location>
        <begin position="430"/>
        <end position="450"/>
    </location>
</feature>
<organism evidence="3 6">
    <name type="scientific">Adineta ricciae</name>
    <name type="common">Rotifer</name>
    <dbReference type="NCBI Taxonomy" id="249248"/>
    <lineage>
        <taxon>Eukaryota</taxon>
        <taxon>Metazoa</taxon>
        <taxon>Spiralia</taxon>
        <taxon>Gnathifera</taxon>
        <taxon>Rotifera</taxon>
        <taxon>Eurotatoria</taxon>
        <taxon>Bdelloidea</taxon>
        <taxon>Adinetida</taxon>
        <taxon>Adinetidae</taxon>
        <taxon>Adineta</taxon>
    </lineage>
</organism>
<sequence length="1616" mass="182470">MTSLSENKQENDVNIDSKQCTTDNAQSSLQSDTPIAETTLIQRSINHDPKENDENNQGDNSISETVDANEDRGSNHDDTLLNTSPPIVTVDGEVHKETNELTVSNDEDENRPKKTFHSKVKYTSMPYHRSSYYTNAHPYETVPYYYYSLPSFEKPAPLMFLRTPSTTSKSPSPSSRETQNGGATTVPSQNLPPRLRQTSATEIESNSQVTSTNSQTSAPTVTTATATATHTNGRRHRSILPRGLSNYYAAHPPPPLMATPPGVLYPYPPTVHQAGHIAYNIRTPDELELYAFQQQMMGLPPTPIIWPSLPNALPAHGHPSFAHYAMNEIPPAYLFNSATVSQPANSFLNPDAAEWVPTQNGHDSSSDQQILVDDEINFPPLNSTATNTQSVCPKDSGSDIGSEQNDDISSEVTPSNTNQPNDTRIIATDNSNAANPSNPKSESSTNSSSSQEDDNNYSINNHKPLSSPIKVAPVTYSTIISQTSDNQKANKTPTNNQQAPQRPSINHTHNQLPPRERANKQQQQQRSLVNSSPSSNTNSRRRQPYHNNNRISTRNLLPTDANTLSKQQQQQQQPTIADDWIEVKSKKTKRFDRNLNDSSTEKFLIDEQIHKSVSPSLSLTSTGDNTTGTFTSEDDYDEKDNQDLVIILDNNVPNDYNQIIVDDIHNRLDNHEQLLIIMRGCPGSGKSTLAKSLNHGYSGVILSTDDYFTDRNLNKYVYDLNKLDDAHRYNRRQASDALKRQVTPIIIDNTNTQTWEMKPYVAMGKEAGYSILLVEPQTPWRYKARELFKRNRHNVPLKRIRDMLTRFEHSVTVQNILDQLASTMKQTNVPLSEQNNQRKDAEVLDSASTSKKFYDIIDDSLILDDVRLCINDMILFLTSNFYQTTLLSSSLTLPTTTVTTGTTSPTSTPLSVSFHDLSLLSSSPTTTSLPSTPSTPHSRFHRPLTRFSSTTNQDHSYNTEHLLRLPTGASAAFGRCLDAMNLTPPLSTQSSLLAKKRRKNKSKPSPNELVLNTNNNNNNNQMAVDRDCFFQQQNFQVFLPDDCLDCVVIDEHDWIDPQNGLMRDHSSTTSYKQTQLTTSDNTQLINILQSNSHEPSMSRKHASIQCSSGDIRSDSSGVILISRLPSSMPVLMTPSMSPLAGYSDCSVQVDMNTSQLEKLIEIYSNRLSRESIQQFYELCHENLQWTCSHIDEYLQQNQFSLIQAPTLHDLCLNILHQWDEQIKSHDPSFDPESLNDLLQDINDTEILDDLPIDDTNIRPTEPNRLHLPWSIIHSLEHLYGELPNKSLFTSDANNISLLCDDELSRHIYQALQRFLNQSDEIKQSTIEKKKKATKINSNDQISTEVQTSHIASLKQIMNEQQLQQTANAEKSKQKRQLDYATEYKLKELVRLFPSFDTDLLHDLLRENEFNYDITCMCMSTMLGDQAFLTDVPQPSQTMPTCRSISTNEQLAEPVNESYEILRWDALKHGQRRKEFYAKAQQAYHHGMSGVASYYIHRASEETQLMKEANRTACERLSQWRLKQFYQTHQLDLHGLHSDEALDLFKQIERELYSKASRTTPKSIEIITDYGKNSIYGGIGYGKIRSVLLTYIQQRNYKYSEPNKGVILLQLTNAKSS</sequence>
<dbReference type="PANTHER" id="PTHR46535">
    <property type="entry name" value="NEDD4-BINDING PROTEIN 2"/>
    <property type="match status" value="1"/>
</dbReference>
<dbReference type="GO" id="GO:0004519">
    <property type="term" value="F:endonuclease activity"/>
    <property type="evidence" value="ECO:0007669"/>
    <property type="project" value="TreeGrafter"/>
</dbReference>
<feature type="compositionally biased region" description="Low complexity" evidence="1">
    <location>
        <begin position="524"/>
        <end position="538"/>
    </location>
</feature>
<comment type="caution">
    <text evidence="3">The sequence shown here is derived from an EMBL/GenBank/DDBJ whole genome shotgun (WGS) entry which is preliminary data.</text>
</comment>
<feature type="region of interest" description="Disordered" evidence="1">
    <location>
        <begin position="923"/>
        <end position="942"/>
    </location>
</feature>
<dbReference type="Pfam" id="PF08590">
    <property type="entry name" value="DUF1771"/>
    <property type="match status" value="1"/>
</dbReference>
<dbReference type="InterPro" id="IPR027417">
    <property type="entry name" value="P-loop_NTPase"/>
</dbReference>
<dbReference type="Proteomes" id="UP000663852">
    <property type="component" value="Unassembled WGS sequence"/>
</dbReference>
<reference evidence="3" key="1">
    <citation type="submission" date="2021-02" db="EMBL/GenBank/DDBJ databases">
        <authorList>
            <person name="Nowell W R."/>
        </authorList>
    </citation>
    <scope>NUCLEOTIDE SEQUENCE</scope>
</reference>
<evidence type="ECO:0000313" key="5">
    <source>
        <dbReference type="Proteomes" id="UP000663828"/>
    </source>
</evidence>
<dbReference type="SMART" id="SM01162">
    <property type="entry name" value="DUF1771"/>
    <property type="match status" value="1"/>
</dbReference>
<feature type="compositionally biased region" description="Polar residues" evidence="1">
    <location>
        <begin position="482"/>
        <end position="511"/>
    </location>
</feature>
<dbReference type="Proteomes" id="UP000663828">
    <property type="component" value="Unassembled WGS sequence"/>
</dbReference>
<feature type="compositionally biased region" description="Polar residues" evidence="1">
    <location>
        <begin position="545"/>
        <end position="556"/>
    </location>
</feature>
<dbReference type="OrthoDB" id="3231855at2759"/>
<evidence type="ECO:0000259" key="2">
    <source>
        <dbReference type="PROSITE" id="PS50828"/>
    </source>
</evidence>
<dbReference type="SMART" id="SM00463">
    <property type="entry name" value="SMR"/>
    <property type="match status" value="1"/>
</dbReference>
<dbReference type="Pfam" id="PF13671">
    <property type="entry name" value="AAA_33"/>
    <property type="match status" value="1"/>
</dbReference>
<feature type="compositionally biased region" description="Low complexity" evidence="1">
    <location>
        <begin position="205"/>
        <end position="231"/>
    </location>
</feature>
<feature type="region of interest" description="Disordered" evidence="1">
    <location>
        <begin position="482"/>
        <end position="556"/>
    </location>
</feature>
<feature type="domain" description="Smr" evidence="2">
    <location>
        <begin position="1530"/>
        <end position="1611"/>
    </location>
</feature>
<feature type="compositionally biased region" description="Polar residues" evidence="1">
    <location>
        <begin position="380"/>
        <end position="391"/>
    </location>
</feature>
<evidence type="ECO:0000313" key="4">
    <source>
        <dbReference type="EMBL" id="CAF1386956.1"/>
    </source>
</evidence>
<evidence type="ECO:0000313" key="3">
    <source>
        <dbReference type="EMBL" id="CAF0918336.1"/>
    </source>
</evidence>
<dbReference type="EMBL" id="CAJNOJ010000037">
    <property type="protein sequence ID" value="CAF0918336.1"/>
    <property type="molecule type" value="Genomic_DNA"/>
</dbReference>
<dbReference type="GO" id="GO:0005634">
    <property type="term" value="C:nucleus"/>
    <property type="evidence" value="ECO:0007669"/>
    <property type="project" value="TreeGrafter"/>
</dbReference>